<proteinExistence type="predicted"/>
<comment type="caution">
    <text evidence="1">The sequence shown here is derived from an EMBL/GenBank/DDBJ whole genome shotgun (WGS) entry which is preliminary data.</text>
</comment>
<evidence type="ECO:0000313" key="1">
    <source>
        <dbReference type="EMBL" id="HEL65258.1"/>
    </source>
</evidence>
<dbReference type="EMBL" id="DSMU01000068">
    <property type="protein sequence ID" value="HEL65258.1"/>
    <property type="molecule type" value="Genomic_DNA"/>
</dbReference>
<dbReference type="AlphaFoldDB" id="A0A7C2INR6"/>
<accession>A0A7C2INR6</accession>
<gene>
    <name evidence="1" type="ORF">ENQ34_01060</name>
</gene>
<organism evidence="1">
    <name type="scientific">Ammonifex degensii</name>
    <dbReference type="NCBI Taxonomy" id="42838"/>
    <lineage>
        <taxon>Bacteria</taxon>
        <taxon>Bacillati</taxon>
        <taxon>Bacillota</taxon>
        <taxon>Clostridia</taxon>
        <taxon>Thermoanaerobacterales</taxon>
        <taxon>Thermoanaerobacteraceae</taxon>
        <taxon>Ammonifex</taxon>
    </lineage>
</organism>
<reference evidence="1" key="1">
    <citation type="journal article" date="2020" name="mSystems">
        <title>Genome- and Community-Level Interaction Insights into Carbon Utilization and Element Cycling Functions of Hydrothermarchaeota in Hydrothermal Sediment.</title>
        <authorList>
            <person name="Zhou Z."/>
            <person name="Liu Y."/>
            <person name="Xu W."/>
            <person name="Pan J."/>
            <person name="Luo Z.H."/>
            <person name="Li M."/>
        </authorList>
    </citation>
    <scope>NUCLEOTIDE SEQUENCE [LARGE SCALE GENOMIC DNA]</scope>
    <source>
        <strain evidence="1">SpSt-300</strain>
    </source>
</reference>
<sequence length="284" mass="32947">MQPVQILGAFLDYYAKWDSGDYQGAKRAAENLPDFPDFEQPSAVAVLGNHWFEISGNDFANRPSGFYGNEHWIKVYACDELARIWRLIHYNEDYRSAFLRAAGLNEIIMVARVVRLVSDPAERGKLLAALDNSTPPAYSVFEKLSQPPKTQLKMGTDRNGRVKFENFRTLIATFELPSPMQRWWVKTKTFNTPDGWDDFLEKRNKLAHEYFSVPREWAEDALRFVQANFEDFLDISIDHKDWADIKRELESLFQNLGNLRTTALPWSELCKKCGLSEFLPPRLR</sequence>
<protein>
    <submittedName>
        <fullName evidence="1">Uncharacterized protein</fullName>
    </submittedName>
</protein>
<name>A0A7C2INR6_9THEO</name>